<keyword evidence="2" id="KW-0326">Glycosidase</keyword>
<reference evidence="4" key="1">
    <citation type="submission" date="2018-05" db="EMBL/GenBank/DDBJ databases">
        <authorList>
            <person name="Lanie J.A."/>
            <person name="Ng W.-L."/>
            <person name="Kazmierczak K.M."/>
            <person name="Andrzejewski T.M."/>
            <person name="Davidsen T.M."/>
            <person name="Wayne K.J."/>
            <person name="Tettelin H."/>
            <person name="Glass J.I."/>
            <person name="Rusch D."/>
            <person name="Podicherti R."/>
            <person name="Tsui H.-C.T."/>
            <person name="Winkler M.E."/>
        </authorList>
    </citation>
    <scope>NUCLEOTIDE SEQUENCE</scope>
</reference>
<dbReference type="GO" id="GO:0008477">
    <property type="term" value="F:purine nucleosidase activity"/>
    <property type="evidence" value="ECO:0007669"/>
    <property type="project" value="TreeGrafter"/>
</dbReference>
<dbReference type="InterPro" id="IPR036452">
    <property type="entry name" value="Ribo_hydro-like"/>
</dbReference>
<evidence type="ECO:0000259" key="3">
    <source>
        <dbReference type="Pfam" id="PF01156"/>
    </source>
</evidence>
<evidence type="ECO:0000256" key="1">
    <source>
        <dbReference type="ARBA" id="ARBA00022801"/>
    </source>
</evidence>
<organism evidence="4">
    <name type="scientific">marine metagenome</name>
    <dbReference type="NCBI Taxonomy" id="408172"/>
    <lineage>
        <taxon>unclassified sequences</taxon>
        <taxon>metagenomes</taxon>
        <taxon>ecological metagenomes</taxon>
    </lineage>
</organism>
<feature type="domain" description="Inosine/uridine-preferring nucleoside hydrolase" evidence="3">
    <location>
        <begin position="6"/>
        <end position="252"/>
    </location>
</feature>
<dbReference type="InterPro" id="IPR023186">
    <property type="entry name" value="IUNH"/>
</dbReference>
<accession>A0A382LP33</accession>
<feature type="non-terminal residue" evidence="4">
    <location>
        <position position="254"/>
    </location>
</feature>
<protein>
    <recommendedName>
        <fullName evidence="3">Inosine/uridine-preferring nucleoside hydrolase domain-containing protein</fullName>
    </recommendedName>
</protein>
<gene>
    <name evidence="4" type="ORF">METZ01_LOCUS289505</name>
</gene>
<dbReference type="SUPFAM" id="SSF53590">
    <property type="entry name" value="Nucleoside hydrolase"/>
    <property type="match status" value="1"/>
</dbReference>
<proteinExistence type="predicted"/>
<evidence type="ECO:0000256" key="2">
    <source>
        <dbReference type="ARBA" id="ARBA00023295"/>
    </source>
</evidence>
<dbReference type="Pfam" id="PF01156">
    <property type="entry name" value="IU_nuc_hydro"/>
    <property type="match status" value="1"/>
</dbReference>
<dbReference type="AlphaFoldDB" id="A0A382LP33"/>
<dbReference type="EMBL" id="UINC01087354">
    <property type="protein sequence ID" value="SVC36651.1"/>
    <property type="molecule type" value="Genomic_DNA"/>
</dbReference>
<name>A0A382LP33_9ZZZZ</name>
<dbReference type="GO" id="GO:0006152">
    <property type="term" value="P:purine nucleoside catabolic process"/>
    <property type="evidence" value="ECO:0007669"/>
    <property type="project" value="TreeGrafter"/>
</dbReference>
<sequence>MKKIKIILDTDPGNDDLLAIIMALKSELIDIRGMTIVGGNASLENTTNNALSLLTYMNRVEVPVYIGDPSALNESSTSPEEFDEFKSHRIEIHGETGLHVSLPSPSIEPKKMHAVDFIIREAESNKGDLILVPIGPLTNIAMAIKKEPNLRNWIKCIHLMGGAVNVPGNVTEHAEFNVYCDPVAANEVFSSGIEIKLCGLDITRETSVKREETSWLNGNSPGEKVIRQLLDTVFEKIPDRNYFSLHDPITVLSV</sequence>
<dbReference type="PANTHER" id="PTHR12304">
    <property type="entry name" value="INOSINE-URIDINE PREFERRING NUCLEOSIDE HYDROLASE"/>
    <property type="match status" value="1"/>
</dbReference>
<keyword evidence="1" id="KW-0378">Hydrolase</keyword>
<dbReference type="PANTHER" id="PTHR12304:SF4">
    <property type="entry name" value="URIDINE NUCLEOSIDASE"/>
    <property type="match status" value="1"/>
</dbReference>
<dbReference type="Gene3D" id="3.90.245.10">
    <property type="entry name" value="Ribonucleoside hydrolase-like"/>
    <property type="match status" value="1"/>
</dbReference>
<dbReference type="InterPro" id="IPR001910">
    <property type="entry name" value="Inosine/uridine_hydrolase_dom"/>
</dbReference>
<evidence type="ECO:0000313" key="4">
    <source>
        <dbReference type="EMBL" id="SVC36651.1"/>
    </source>
</evidence>
<dbReference type="GO" id="GO:0005829">
    <property type="term" value="C:cytosol"/>
    <property type="evidence" value="ECO:0007669"/>
    <property type="project" value="TreeGrafter"/>
</dbReference>